<keyword evidence="4" id="KW-1185">Reference proteome</keyword>
<dbReference type="GO" id="GO:0004806">
    <property type="term" value="F:triacylglycerol lipase activity"/>
    <property type="evidence" value="ECO:0007669"/>
    <property type="project" value="UniProtKB-UniRule"/>
</dbReference>
<dbReference type="PANTHER" id="PTHR34853">
    <property type="match status" value="1"/>
</dbReference>
<gene>
    <name evidence="3" type="ORF">LEL_08724</name>
</gene>
<dbReference type="Proteomes" id="UP000076881">
    <property type="component" value="Unassembled WGS sequence"/>
</dbReference>
<accession>A0A168DS45</accession>
<sequence length="453" mass="48237">MRYAPWKLATCVVALSFGNPAPFSDNIGTPRRGIPPPSEDSFYRVPSNIGDSSPGRILNHRSPPSAISAFGHTAEKFVEKSFQLLYRTSDMSGNATASVVTVLIPPHADFGKVVSLQAAEDAASIDCAPSFGFQEASAQYPKINSPTMQVQELLADAALHRGWPVIIPDAEGPRGVYPSGKTNAYITLDGVRAAISSEAITGIQRNATIVLWGYSGGGSDTLQAVQAQPQYAPELQIAGAALGGVTGSAGQSIAKSISILNKSRLAGLIPVSLLGIAAQSPLIQATLDEHLKPEYRDLFYLPKQQCLEANAETFRNQDILAMFNDSSFLYSLSDHVDEFRVENIAPTVPMFWYQAAKDMLVSASSTTSSIDVYCSSGSNITYLIEKGDSTHTTYGLIGAPAALKWLNGILSAQESTPGCTRETAHTNGVDQGLLGIYPADVQMAILKFAEGSQ</sequence>
<evidence type="ECO:0000313" key="4">
    <source>
        <dbReference type="Proteomes" id="UP000076881"/>
    </source>
</evidence>
<dbReference type="GO" id="GO:0016042">
    <property type="term" value="P:lipid catabolic process"/>
    <property type="evidence" value="ECO:0007669"/>
    <property type="project" value="UniProtKB-UniRule"/>
</dbReference>
<name>A0A168DS45_CORDF</name>
<dbReference type="InterPro" id="IPR005152">
    <property type="entry name" value="Lipase_secreted"/>
</dbReference>
<dbReference type="PIRSF" id="PIRSF029171">
    <property type="entry name" value="Esterase_LipA"/>
    <property type="match status" value="1"/>
</dbReference>
<protein>
    <submittedName>
        <fullName evidence="3">Secretory lipase family protein</fullName>
    </submittedName>
</protein>
<evidence type="ECO:0000313" key="3">
    <source>
        <dbReference type="EMBL" id="OAA72940.1"/>
    </source>
</evidence>
<dbReference type="EMBL" id="AZHF01000007">
    <property type="protein sequence ID" value="OAA72940.1"/>
    <property type="molecule type" value="Genomic_DNA"/>
</dbReference>
<dbReference type="OrthoDB" id="2373480at2759"/>
<dbReference type="PANTHER" id="PTHR34853:SF5">
    <property type="entry name" value="LIP-DOMAIN-CONTAINING PROTEIN-RELATED"/>
    <property type="match status" value="1"/>
</dbReference>
<evidence type="ECO:0000256" key="2">
    <source>
        <dbReference type="PIRNR" id="PIRNR029171"/>
    </source>
</evidence>
<proteinExistence type="inferred from homology"/>
<dbReference type="Gene3D" id="1.10.260.130">
    <property type="match status" value="1"/>
</dbReference>
<dbReference type="AlphaFoldDB" id="A0A168DS45"/>
<keyword evidence="1" id="KW-0378">Hydrolase</keyword>
<dbReference type="SUPFAM" id="SSF53474">
    <property type="entry name" value="alpha/beta-Hydrolases"/>
    <property type="match status" value="1"/>
</dbReference>
<comment type="similarity">
    <text evidence="2">Belongs to the AB hydrolase superfamily. Lipase family.</text>
</comment>
<dbReference type="Gene3D" id="3.40.50.1820">
    <property type="entry name" value="alpha/beta hydrolase"/>
    <property type="match status" value="1"/>
</dbReference>
<reference evidence="3 4" key="1">
    <citation type="journal article" date="2016" name="Genome Biol. Evol.">
        <title>Divergent and convergent evolution of fungal pathogenicity.</title>
        <authorList>
            <person name="Shang Y."/>
            <person name="Xiao G."/>
            <person name="Zheng P."/>
            <person name="Cen K."/>
            <person name="Zhan S."/>
            <person name="Wang C."/>
        </authorList>
    </citation>
    <scope>NUCLEOTIDE SEQUENCE [LARGE SCALE GENOMIC DNA]</scope>
    <source>
        <strain evidence="3 4">RCEF 1005</strain>
    </source>
</reference>
<evidence type="ECO:0000256" key="1">
    <source>
        <dbReference type="ARBA" id="ARBA00022801"/>
    </source>
</evidence>
<organism evidence="3 4">
    <name type="scientific">Akanthomyces lecanii RCEF 1005</name>
    <dbReference type="NCBI Taxonomy" id="1081108"/>
    <lineage>
        <taxon>Eukaryota</taxon>
        <taxon>Fungi</taxon>
        <taxon>Dikarya</taxon>
        <taxon>Ascomycota</taxon>
        <taxon>Pezizomycotina</taxon>
        <taxon>Sordariomycetes</taxon>
        <taxon>Hypocreomycetidae</taxon>
        <taxon>Hypocreales</taxon>
        <taxon>Cordycipitaceae</taxon>
        <taxon>Akanthomyces</taxon>
        <taxon>Cordyceps confragosa</taxon>
    </lineage>
</organism>
<dbReference type="InterPro" id="IPR029058">
    <property type="entry name" value="AB_hydrolase_fold"/>
</dbReference>
<dbReference type="Pfam" id="PF03583">
    <property type="entry name" value="LIP"/>
    <property type="match status" value="1"/>
</dbReference>
<comment type="caution">
    <text evidence="3">The sequence shown here is derived from an EMBL/GenBank/DDBJ whole genome shotgun (WGS) entry which is preliminary data.</text>
</comment>